<accession>A0A841HTG1</accession>
<evidence type="ECO:0000259" key="2">
    <source>
        <dbReference type="Pfam" id="PF20349"/>
    </source>
</evidence>
<name>A0A841HTG1_9GAMM</name>
<reference evidence="3 4" key="1">
    <citation type="submission" date="2020-08" db="EMBL/GenBank/DDBJ databases">
        <title>Genomic Encyclopedia of Type Strains, Phase IV (KMG-IV): sequencing the most valuable type-strain genomes for metagenomic binning, comparative biology and taxonomic classification.</title>
        <authorList>
            <person name="Goeker M."/>
        </authorList>
    </citation>
    <scope>NUCLEOTIDE SEQUENCE [LARGE SCALE GENOMIC DNA]</scope>
    <source>
        <strain evidence="3 4">DSM 26723</strain>
    </source>
</reference>
<feature type="transmembrane region" description="Helical" evidence="1">
    <location>
        <begin position="96"/>
        <end position="119"/>
    </location>
</feature>
<proteinExistence type="predicted"/>
<feature type="domain" description="DUF6644" evidence="2">
    <location>
        <begin position="26"/>
        <end position="156"/>
    </location>
</feature>
<keyword evidence="1" id="KW-0812">Transmembrane</keyword>
<organism evidence="3 4">
    <name type="scientific">Povalibacter uvarum</name>
    <dbReference type="NCBI Taxonomy" id="732238"/>
    <lineage>
        <taxon>Bacteria</taxon>
        <taxon>Pseudomonadati</taxon>
        <taxon>Pseudomonadota</taxon>
        <taxon>Gammaproteobacteria</taxon>
        <taxon>Steroidobacterales</taxon>
        <taxon>Steroidobacteraceae</taxon>
        <taxon>Povalibacter</taxon>
    </lineage>
</organism>
<dbReference type="AlphaFoldDB" id="A0A841HTG1"/>
<evidence type="ECO:0000313" key="3">
    <source>
        <dbReference type="EMBL" id="MBB6095500.1"/>
    </source>
</evidence>
<dbReference type="RefSeq" id="WP_184334861.1">
    <property type="nucleotide sequence ID" value="NZ_JACHHZ010000005.1"/>
</dbReference>
<dbReference type="Proteomes" id="UP000588068">
    <property type="component" value="Unassembled WGS sequence"/>
</dbReference>
<protein>
    <recommendedName>
        <fullName evidence="2">DUF6644 domain-containing protein</fullName>
    </recommendedName>
</protein>
<dbReference type="InterPro" id="IPR046586">
    <property type="entry name" value="DUF6644"/>
</dbReference>
<feature type="transmembrane region" description="Helical" evidence="1">
    <location>
        <begin position="131"/>
        <end position="154"/>
    </location>
</feature>
<evidence type="ECO:0000313" key="4">
    <source>
        <dbReference type="Proteomes" id="UP000588068"/>
    </source>
</evidence>
<evidence type="ECO:0000256" key="1">
    <source>
        <dbReference type="SAM" id="Phobius"/>
    </source>
</evidence>
<dbReference type="EMBL" id="JACHHZ010000005">
    <property type="protein sequence ID" value="MBB6095500.1"/>
    <property type="molecule type" value="Genomic_DNA"/>
</dbReference>
<sequence>MAVHDILTAIQDSPIAHAISKTDHMVGAGLQIVHVMGLVLFLASLVLISLRLLRWALADQPIEDVIRQTARLMWWGLGFTAFSGTLMFIATPKLYYYNWAFGLKMLMLVIALAVQFFLFQKVARSPTASLTFARVSVAASVFCWTTVALTGRMIGFV</sequence>
<dbReference type="Pfam" id="PF20349">
    <property type="entry name" value="DUF6644"/>
    <property type="match status" value="1"/>
</dbReference>
<feature type="transmembrane region" description="Helical" evidence="1">
    <location>
        <begin position="72"/>
        <end position="90"/>
    </location>
</feature>
<keyword evidence="4" id="KW-1185">Reference proteome</keyword>
<feature type="transmembrane region" description="Helical" evidence="1">
    <location>
        <begin position="32"/>
        <end position="52"/>
    </location>
</feature>
<comment type="caution">
    <text evidence="3">The sequence shown here is derived from an EMBL/GenBank/DDBJ whole genome shotgun (WGS) entry which is preliminary data.</text>
</comment>
<gene>
    <name evidence="3" type="ORF">HNQ60_004390</name>
</gene>
<keyword evidence="1" id="KW-0472">Membrane</keyword>
<keyword evidence="1" id="KW-1133">Transmembrane helix</keyword>